<sequence length="41" mass="4360">MLTDLPRFKKAEAVDATPQDLSTVLRWAGGMCVLAGPATLD</sequence>
<gene>
    <name evidence="1" type="ORF">FJSC11DRAFT_2913</name>
</gene>
<name>G6FVL6_9CYAN</name>
<proteinExistence type="predicted"/>
<evidence type="ECO:0000313" key="1">
    <source>
        <dbReference type="EMBL" id="EHC12271.1"/>
    </source>
</evidence>
<reference evidence="1 2" key="1">
    <citation type="submission" date="2011-09" db="EMBL/GenBank/DDBJ databases">
        <title>The draft genome of Fischerella sp. JSC-11.</title>
        <authorList>
            <consortium name="US DOE Joint Genome Institute (JGI-PGF)"/>
            <person name="Lucas S."/>
            <person name="Han J."/>
            <person name="Lapidus A."/>
            <person name="Cheng J.-F."/>
            <person name="Goodwin L."/>
            <person name="Pitluck S."/>
            <person name="Peters L."/>
            <person name="Land M.L."/>
            <person name="Hauser L."/>
            <person name="Sarkisova S."/>
            <person name="Bryant D.A."/>
            <person name="Brown I."/>
            <person name="Woyke T.J."/>
        </authorList>
    </citation>
    <scope>NUCLEOTIDE SEQUENCE [LARGE SCALE GENOMIC DNA]</scope>
    <source>
        <strain evidence="1 2">JSC-11</strain>
    </source>
</reference>
<protein>
    <submittedName>
        <fullName evidence="1">Uncharacterized protein</fullName>
    </submittedName>
</protein>
<dbReference type="Proteomes" id="UP000004344">
    <property type="component" value="Unassembled WGS sequence"/>
</dbReference>
<comment type="caution">
    <text evidence="1">The sequence shown here is derived from an EMBL/GenBank/DDBJ whole genome shotgun (WGS) entry which is preliminary data.</text>
</comment>
<dbReference type="EMBL" id="AGIZ01000008">
    <property type="protein sequence ID" value="EHC12271.1"/>
    <property type="molecule type" value="Genomic_DNA"/>
</dbReference>
<dbReference type="AlphaFoldDB" id="G6FVL6"/>
<accession>G6FVL6</accession>
<dbReference type="PATRIC" id="fig|741277.3.peg.2515"/>
<evidence type="ECO:0000313" key="2">
    <source>
        <dbReference type="Proteomes" id="UP000004344"/>
    </source>
</evidence>
<organism evidence="1 2">
    <name type="scientific">Fischerella thermalis JSC-11</name>
    <dbReference type="NCBI Taxonomy" id="741277"/>
    <lineage>
        <taxon>Bacteria</taxon>
        <taxon>Bacillati</taxon>
        <taxon>Cyanobacteriota</taxon>
        <taxon>Cyanophyceae</taxon>
        <taxon>Nostocales</taxon>
        <taxon>Hapalosiphonaceae</taxon>
        <taxon>Fischerella</taxon>
    </lineage>
</organism>
<keyword evidence="2" id="KW-1185">Reference proteome</keyword>